<evidence type="ECO:0000313" key="2">
    <source>
        <dbReference type="Proteomes" id="UP000050975"/>
    </source>
</evidence>
<evidence type="ECO:0000313" key="1">
    <source>
        <dbReference type="EMBL" id="KPL13706.1"/>
    </source>
</evidence>
<reference evidence="1 2" key="1">
    <citation type="journal article" date="2015" name="Microbiome">
        <title>Genomic resolution of linkages in carbon, nitrogen, and sulfur cycling among widespread estuary sediment bacteria.</title>
        <authorList>
            <person name="Baker B.J."/>
            <person name="Lazar C.S."/>
            <person name="Teske A.P."/>
            <person name="Dick G.J."/>
        </authorList>
    </citation>
    <scope>NUCLEOTIDE SEQUENCE [LARGE SCALE GENOMIC DNA]</scope>
    <source>
        <strain evidence="1">SM1_77</strain>
    </source>
</reference>
<organism evidence="1 2">
    <name type="scientific">candidate division WOR_3 bacterium SM1_77</name>
    <dbReference type="NCBI Taxonomy" id="1703778"/>
    <lineage>
        <taxon>Bacteria</taxon>
        <taxon>Bacteria division WOR-3</taxon>
    </lineage>
</organism>
<protein>
    <submittedName>
        <fullName evidence="1">Uncharacterized protein</fullName>
    </submittedName>
</protein>
<name>A0A0S8JWG0_UNCW3</name>
<sequence>MKLPTGTRKTIQCGRFQVTFDWQYSREIFRNEWWWVVPVDMHKTDEENTFETAIEAAKRQGDFPYSDQMFPEQVDFWFGVIERYKETQDA</sequence>
<dbReference type="EMBL" id="LJVE01000089">
    <property type="protein sequence ID" value="KPL13706.1"/>
    <property type="molecule type" value="Genomic_DNA"/>
</dbReference>
<gene>
    <name evidence="1" type="ORF">AMJ74_04810</name>
</gene>
<proteinExistence type="predicted"/>
<comment type="caution">
    <text evidence="1">The sequence shown here is derived from an EMBL/GenBank/DDBJ whole genome shotgun (WGS) entry which is preliminary data.</text>
</comment>
<dbReference type="AlphaFoldDB" id="A0A0S8JWG0"/>
<dbReference type="Proteomes" id="UP000050975">
    <property type="component" value="Unassembled WGS sequence"/>
</dbReference>
<accession>A0A0S8JWG0</accession>